<keyword evidence="1" id="KW-1133">Transmembrane helix</keyword>
<evidence type="ECO:0008006" key="4">
    <source>
        <dbReference type="Google" id="ProtNLM"/>
    </source>
</evidence>
<protein>
    <recommendedName>
        <fullName evidence="4">MATE family efflux transporter</fullName>
    </recommendedName>
</protein>
<evidence type="ECO:0000313" key="3">
    <source>
        <dbReference type="Proteomes" id="UP000069850"/>
    </source>
</evidence>
<gene>
    <name evidence="2" type="ORF">MMAB1_1020</name>
</gene>
<dbReference type="AlphaFoldDB" id="A0A0X3BL19"/>
<proteinExistence type="predicted"/>
<dbReference type="KEGG" id="mema:MMAB1_1020"/>
<keyword evidence="1" id="KW-0472">Membrane</keyword>
<name>A0A0X3BL19_9EURY</name>
<dbReference type="GeneID" id="78736956"/>
<organism evidence="2 3">
    <name type="scientific">Methanoculleus bourgensis</name>
    <dbReference type="NCBI Taxonomy" id="83986"/>
    <lineage>
        <taxon>Archaea</taxon>
        <taxon>Methanobacteriati</taxon>
        <taxon>Methanobacteriota</taxon>
        <taxon>Stenosarchaea group</taxon>
        <taxon>Methanomicrobia</taxon>
        <taxon>Methanomicrobiales</taxon>
        <taxon>Methanomicrobiaceae</taxon>
        <taxon>Methanoculleus</taxon>
    </lineage>
</organism>
<accession>A0A0X3BL19</accession>
<sequence length="40" mass="4262">MTGLTEGNLFRGLIAVAAPIVAVNVLQSVLEMVDLFFVGR</sequence>
<keyword evidence="1" id="KW-0812">Transmembrane</keyword>
<evidence type="ECO:0000313" key="2">
    <source>
        <dbReference type="EMBL" id="CVK32234.1"/>
    </source>
</evidence>
<feature type="transmembrane region" description="Helical" evidence="1">
    <location>
        <begin position="12"/>
        <end position="30"/>
    </location>
</feature>
<reference evidence="2 3" key="1">
    <citation type="submission" date="2016-01" db="EMBL/GenBank/DDBJ databases">
        <authorList>
            <person name="Manzoor S."/>
        </authorList>
    </citation>
    <scope>NUCLEOTIDE SEQUENCE [LARGE SCALE GENOMIC DNA]</scope>
    <source>
        <strain evidence="2">Methanoculleus sp MAB1</strain>
    </source>
</reference>
<evidence type="ECO:0000256" key="1">
    <source>
        <dbReference type="SAM" id="Phobius"/>
    </source>
</evidence>
<dbReference type="EMBL" id="LT158599">
    <property type="protein sequence ID" value="CVK32234.1"/>
    <property type="molecule type" value="Genomic_DNA"/>
</dbReference>
<dbReference type="RefSeq" id="WP_272947026.1">
    <property type="nucleotide sequence ID" value="NZ_BSDU01000002.1"/>
</dbReference>
<dbReference type="Proteomes" id="UP000069850">
    <property type="component" value="Chromosome 1"/>
</dbReference>